<reference evidence="1 2" key="1">
    <citation type="submission" date="2019-06" db="EMBL/GenBank/DDBJ databases">
        <title>Draft genomes of female and male turbot (Scophthalmus maximus).</title>
        <authorList>
            <person name="Xu H."/>
            <person name="Xu X.-W."/>
            <person name="Shao C."/>
            <person name="Chen S."/>
        </authorList>
    </citation>
    <scope>NUCLEOTIDE SEQUENCE [LARGE SCALE GENOMIC DNA]</scope>
    <source>
        <strain evidence="1">Ysfricsl-2016a</strain>
        <tissue evidence="1">Blood</tissue>
    </source>
</reference>
<gene>
    <name evidence="1" type="ORF">F2P81_005414</name>
</gene>
<dbReference type="AlphaFoldDB" id="A0A6A4TIK9"/>
<evidence type="ECO:0000313" key="1">
    <source>
        <dbReference type="EMBL" id="KAF0041882.1"/>
    </source>
</evidence>
<evidence type="ECO:0000313" key="2">
    <source>
        <dbReference type="Proteomes" id="UP000438429"/>
    </source>
</evidence>
<dbReference type="EMBL" id="VEVO01000005">
    <property type="protein sequence ID" value="KAF0041882.1"/>
    <property type="molecule type" value="Genomic_DNA"/>
</dbReference>
<accession>A0A6A4TIK9</accession>
<comment type="caution">
    <text evidence="1">The sequence shown here is derived from an EMBL/GenBank/DDBJ whole genome shotgun (WGS) entry which is preliminary data.</text>
</comment>
<dbReference type="Proteomes" id="UP000438429">
    <property type="component" value="Unassembled WGS sequence"/>
</dbReference>
<sequence>MIGAGAADPVVPIVIGNASSSLENNEYSNRNCEARHPHFAGCGTTGEDNNVYPGGIAISRGKASARMHPSLRRIKRAVVDEHDAGSCLRVCERARAVNRAEWDGSF</sequence>
<protein>
    <submittedName>
        <fullName evidence="1">Uncharacterized protein</fullName>
    </submittedName>
</protein>
<proteinExistence type="predicted"/>
<organism evidence="1 2">
    <name type="scientific">Scophthalmus maximus</name>
    <name type="common">Turbot</name>
    <name type="synonym">Psetta maxima</name>
    <dbReference type="NCBI Taxonomy" id="52904"/>
    <lineage>
        <taxon>Eukaryota</taxon>
        <taxon>Metazoa</taxon>
        <taxon>Chordata</taxon>
        <taxon>Craniata</taxon>
        <taxon>Vertebrata</taxon>
        <taxon>Euteleostomi</taxon>
        <taxon>Actinopterygii</taxon>
        <taxon>Neopterygii</taxon>
        <taxon>Teleostei</taxon>
        <taxon>Neoteleostei</taxon>
        <taxon>Acanthomorphata</taxon>
        <taxon>Carangaria</taxon>
        <taxon>Pleuronectiformes</taxon>
        <taxon>Pleuronectoidei</taxon>
        <taxon>Scophthalmidae</taxon>
        <taxon>Scophthalmus</taxon>
    </lineage>
</organism>
<name>A0A6A4TIK9_SCOMX</name>